<dbReference type="NCBIfam" id="TIGR00871">
    <property type="entry name" value="zwf"/>
    <property type="match status" value="1"/>
</dbReference>
<feature type="binding site" evidence="6">
    <location>
        <position position="342"/>
    </location>
    <ligand>
        <name>substrate</name>
    </ligand>
</feature>
<dbReference type="InterPro" id="IPR036291">
    <property type="entry name" value="NAD(P)-bd_dom_sf"/>
</dbReference>
<feature type="domain" description="Glucose-6-phosphate dehydrogenase C-terminal" evidence="9">
    <location>
        <begin position="192"/>
        <end position="484"/>
    </location>
</feature>
<dbReference type="Proteomes" id="UP001589747">
    <property type="component" value="Unassembled WGS sequence"/>
</dbReference>
<feature type="region of interest" description="Disordered" evidence="7">
    <location>
        <begin position="486"/>
        <end position="506"/>
    </location>
</feature>
<dbReference type="Gene3D" id="3.30.360.10">
    <property type="entry name" value="Dihydrodipicolinate Reductase, domain 2"/>
    <property type="match status" value="1"/>
</dbReference>
<keyword evidence="4 6" id="KW-0560">Oxidoreductase</keyword>
<comment type="pathway">
    <text evidence="1 6">Carbohydrate degradation; pentose phosphate pathway; D-ribulose 5-phosphate from D-glucose 6-phosphate (oxidative stage): step 1/3.</text>
</comment>
<dbReference type="InterPro" id="IPR022674">
    <property type="entry name" value="G6P_DH_NAD-bd"/>
</dbReference>
<dbReference type="Pfam" id="PF02781">
    <property type="entry name" value="G6PD_C"/>
    <property type="match status" value="1"/>
</dbReference>
<dbReference type="GO" id="GO:0004345">
    <property type="term" value="F:glucose-6-phosphate dehydrogenase activity"/>
    <property type="evidence" value="ECO:0007669"/>
    <property type="project" value="UniProtKB-EC"/>
</dbReference>
<comment type="catalytic activity">
    <reaction evidence="6">
        <text>D-glucose 6-phosphate + NADP(+) = 6-phospho-D-glucono-1,5-lactone + NADPH + H(+)</text>
        <dbReference type="Rhea" id="RHEA:15841"/>
        <dbReference type="ChEBI" id="CHEBI:15378"/>
        <dbReference type="ChEBI" id="CHEBI:57783"/>
        <dbReference type="ChEBI" id="CHEBI:57955"/>
        <dbReference type="ChEBI" id="CHEBI:58349"/>
        <dbReference type="ChEBI" id="CHEBI:61548"/>
        <dbReference type="EC" id="1.1.1.49"/>
    </reaction>
</comment>
<comment type="function">
    <text evidence="6">Catalyzes the oxidation of glucose 6-phosphate to 6-phosphogluconolactone.</text>
</comment>
<evidence type="ECO:0000256" key="2">
    <source>
        <dbReference type="ARBA" id="ARBA00022526"/>
    </source>
</evidence>
<feature type="domain" description="Glucose-6-phosphate dehydrogenase NAD-binding" evidence="8">
    <location>
        <begin position="7"/>
        <end position="189"/>
    </location>
</feature>
<dbReference type="SUPFAM" id="SSF55347">
    <property type="entry name" value="Glyceraldehyde-3-phosphate dehydrogenase-like, C-terminal domain"/>
    <property type="match status" value="1"/>
</dbReference>
<name>A0ABV5KRV1_9BACL</name>
<evidence type="ECO:0000259" key="9">
    <source>
        <dbReference type="Pfam" id="PF02781"/>
    </source>
</evidence>
<dbReference type="SUPFAM" id="SSF51735">
    <property type="entry name" value="NAD(P)-binding Rossmann-fold domains"/>
    <property type="match status" value="1"/>
</dbReference>
<dbReference type="PIRSF" id="PIRSF000110">
    <property type="entry name" value="G6PD"/>
    <property type="match status" value="1"/>
</dbReference>
<feature type="binding site" evidence="6">
    <location>
        <begin position="10"/>
        <end position="17"/>
    </location>
    <ligand>
        <name>NADP(+)</name>
        <dbReference type="ChEBI" id="CHEBI:58349"/>
    </ligand>
</feature>
<evidence type="ECO:0000259" key="8">
    <source>
        <dbReference type="Pfam" id="PF00479"/>
    </source>
</evidence>
<dbReference type="PANTHER" id="PTHR23429">
    <property type="entry name" value="GLUCOSE-6-PHOSPHATE 1-DEHYDROGENASE G6PD"/>
    <property type="match status" value="1"/>
</dbReference>
<comment type="caution">
    <text evidence="6">Lacks conserved residue(s) required for the propagation of feature annotation.</text>
</comment>
<dbReference type="PRINTS" id="PR00079">
    <property type="entry name" value="G6PDHDRGNASE"/>
</dbReference>
<proteinExistence type="inferred from homology"/>
<keyword evidence="2 6" id="KW-0313">Glucose metabolism</keyword>
<feature type="binding site" evidence="6">
    <location>
        <position position="150"/>
    </location>
    <ligand>
        <name>NADP(+)</name>
        <dbReference type="ChEBI" id="CHEBI:58349"/>
    </ligand>
</feature>
<keyword evidence="3 6" id="KW-0521">NADP</keyword>
<dbReference type="Pfam" id="PF00479">
    <property type="entry name" value="G6PD_N"/>
    <property type="match status" value="1"/>
</dbReference>
<keyword evidence="11" id="KW-1185">Reference proteome</keyword>
<evidence type="ECO:0000256" key="1">
    <source>
        <dbReference type="ARBA" id="ARBA00004937"/>
    </source>
</evidence>
<comment type="similarity">
    <text evidence="6">Belongs to the glucose-6-phosphate dehydrogenase family.</text>
</comment>
<evidence type="ECO:0000256" key="5">
    <source>
        <dbReference type="ARBA" id="ARBA00023277"/>
    </source>
</evidence>
<dbReference type="HAMAP" id="MF_00966">
    <property type="entry name" value="G6PD"/>
    <property type="match status" value="1"/>
</dbReference>
<accession>A0ABV5KRV1</accession>
<dbReference type="EC" id="1.1.1.49" evidence="6"/>
<feature type="compositionally biased region" description="Basic and acidic residues" evidence="7">
    <location>
        <begin position="486"/>
        <end position="499"/>
    </location>
</feature>
<evidence type="ECO:0000313" key="11">
    <source>
        <dbReference type="Proteomes" id="UP001589747"/>
    </source>
</evidence>
<feature type="binding site" evidence="6">
    <location>
        <position position="44"/>
    </location>
    <ligand>
        <name>NADP(+)</name>
        <dbReference type="ChEBI" id="CHEBI:58349"/>
    </ligand>
</feature>
<reference evidence="10 11" key="1">
    <citation type="submission" date="2024-09" db="EMBL/GenBank/DDBJ databases">
        <authorList>
            <person name="Sun Q."/>
            <person name="Mori K."/>
        </authorList>
    </citation>
    <scope>NUCLEOTIDE SEQUENCE [LARGE SCALE GENOMIC DNA]</scope>
    <source>
        <strain evidence="10 11">TISTR 2452</strain>
    </source>
</reference>
<comment type="caution">
    <text evidence="10">The sequence shown here is derived from an EMBL/GenBank/DDBJ whole genome shotgun (WGS) entry which is preliminary data.</text>
</comment>
<gene>
    <name evidence="6 10" type="primary">zwf</name>
    <name evidence="10" type="ORF">ACFFSY_15545</name>
</gene>
<protein>
    <recommendedName>
        <fullName evidence="6">Glucose-6-phosphate 1-dehydrogenase</fullName>
        <shortName evidence="6">G6PD</shortName>
        <ecNumber evidence="6">1.1.1.49</ecNumber>
    </recommendedName>
</protein>
<feature type="binding site" evidence="6">
    <location>
        <position position="184"/>
    </location>
    <ligand>
        <name>substrate</name>
    </ligand>
</feature>
<evidence type="ECO:0000256" key="7">
    <source>
        <dbReference type="SAM" id="MobiDB-lite"/>
    </source>
</evidence>
<feature type="binding site" evidence="6">
    <location>
        <position position="237"/>
    </location>
    <ligand>
        <name>substrate</name>
    </ligand>
</feature>
<sequence>MDAMTFVLFGATGDLAKRKIFPAIYNLYVDRKLPESFQLIGLGRRKLTEAEFREQVAQSLRAFSRRPVTDEAAVRDFLERIGYSELNVNELSDYAKLAGRIEEREQRFTLPENRVFYMSVAPELFGSIVANLQESGLSRVSGWKRLVIEKPFGHDLESARALNASLAQAFEEKEIFRIDHYLGKPMVQNLEVFEYSNPVLQALWRNRYVANVQITAAETVGVESRAGYYDHSGAVRDMFQNHMLQMLMMLAMQLPKHSTAEEVGFKKRKVMEALRTLNREDVAANVVRGQYTAGHIGGKPVAGYAEEPGVNPGSTTDTYIAARLWIDDYFWSEVPFYIRTGKRMAAKSTRIVIEFKDPSDKFSRTNETTAPNLLTIDIGPEAGMTFRLNMKNPLKNGKIEPVQIQFDADEKNVPEAYETLIADMMRGDSTFFAHWDEVELAWQWVQPILNAFEGGELPLHTYSAGSNGPEAADRLLEQDGFHWWHDEPQEEAPAERKLAEPAGVQA</sequence>
<evidence type="ECO:0000256" key="6">
    <source>
        <dbReference type="HAMAP-Rule" id="MF_00966"/>
    </source>
</evidence>
<organism evidence="10 11">
    <name type="scientific">Paenibacillus aurantiacus</name>
    <dbReference type="NCBI Taxonomy" id="1936118"/>
    <lineage>
        <taxon>Bacteria</taxon>
        <taxon>Bacillati</taxon>
        <taxon>Bacillota</taxon>
        <taxon>Bacilli</taxon>
        <taxon>Bacillales</taxon>
        <taxon>Paenibacillaceae</taxon>
        <taxon>Paenibacillus</taxon>
    </lineage>
</organism>
<dbReference type="RefSeq" id="WP_377495530.1">
    <property type="nucleotide sequence ID" value="NZ_JBHMDO010000024.1"/>
</dbReference>
<dbReference type="InterPro" id="IPR001282">
    <property type="entry name" value="G6P_DH"/>
</dbReference>
<evidence type="ECO:0000256" key="4">
    <source>
        <dbReference type="ARBA" id="ARBA00023002"/>
    </source>
</evidence>
<dbReference type="InterPro" id="IPR022675">
    <property type="entry name" value="G6P_DH_C"/>
</dbReference>
<feature type="binding site" evidence="6">
    <location>
        <position position="347"/>
    </location>
    <ligand>
        <name>substrate</name>
    </ligand>
</feature>
<evidence type="ECO:0000256" key="3">
    <source>
        <dbReference type="ARBA" id="ARBA00022857"/>
    </source>
</evidence>
<feature type="binding site" evidence="6">
    <location>
        <position position="180"/>
    </location>
    <ligand>
        <name>substrate</name>
    </ligand>
</feature>
<dbReference type="Gene3D" id="3.40.50.720">
    <property type="entry name" value="NAD(P)-binding Rossmann-like Domain"/>
    <property type="match status" value="1"/>
</dbReference>
<keyword evidence="5 6" id="KW-0119">Carbohydrate metabolism</keyword>
<feature type="active site" description="Proton acceptor" evidence="6">
    <location>
        <position position="242"/>
    </location>
</feature>
<dbReference type="EMBL" id="JBHMDO010000024">
    <property type="protein sequence ID" value="MFB9327341.1"/>
    <property type="molecule type" value="Genomic_DNA"/>
</dbReference>
<evidence type="ECO:0000313" key="10">
    <source>
        <dbReference type="EMBL" id="MFB9327341.1"/>
    </source>
</evidence>
<dbReference type="PANTHER" id="PTHR23429:SF0">
    <property type="entry name" value="GLUCOSE-6-PHOSPHATE 1-DEHYDROGENASE"/>
    <property type="match status" value="1"/>
</dbReference>
<feature type="binding site" evidence="6">
    <location>
        <position position="218"/>
    </location>
    <ligand>
        <name>substrate</name>
    </ligand>
</feature>